<dbReference type="EMBL" id="GG692397">
    <property type="protein sequence ID" value="EER33727.1"/>
    <property type="molecule type" value="Genomic_DNA"/>
</dbReference>
<dbReference type="HOGENOM" id="CLU_1102649_0_0_1"/>
<proteinExistence type="predicted"/>
<evidence type="ECO:0000313" key="1">
    <source>
        <dbReference type="EMBL" id="EER33727.1"/>
    </source>
</evidence>
<dbReference type="VEuPathDB" id="FungiDB:CTRG_02545"/>
<evidence type="ECO:0000313" key="2">
    <source>
        <dbReference type="Proteomes" id="UP000002037"/>
    </source>
</evidence>
<dbReference type="AlphaFoldDB" id="C5M823"/>
<name>C5M823_CANTT</name>
<dbReference type="eggNOG" id="ENOG502S5GS">
    <property type="taxonomic scope" value="Eukaryota"/>
</dbReference>
<reference evidence="1 2" key="1">
    <citation type="journal article" date="2009" name="Nature">
        <title>Evolution of pathogenicity and sexual reproduction in eight Candida genomes.</title>
        <authorList>
            <person name="Butler G."/>
            <person name="Rasmussen M.D."/>
            <person name="Lin M.F."/>
            <person name="Santos M.A."/>
            <person name="Sakthikumar S."/>
            <person name="Munro C.A."/>
            <person name="Rheinbay E."/>
            <person name="Grabherr M."/>
            <person name="Forche A."/>
            <person name="Reedy J.L."/>
            <person name="Agrafioti I."/>
            <person name="Arnaud M.B."/>
            <person name="Bates S."/>
            <person name="Brown A.J."/>
            <person name="Brunke S."/>
            <person name="Costanzo M.C."/>
            <person name="Fitzpatrick D.A."/>
            <person name="de Groot P.W."/>
            <person name="Harris D."/>
            <person name="Hoyer L.L."/>
            <person name="Hube B."/>
            <person name="Klis F.M."/>
            <person name="Kodira C."/>
            <person name="Lennard N."/>
            <person name="Logue M.E."/>
            <person name="Martin R."/>
            <person name="Neiman A.M."/>
            <person name="Nikolaou E."/>
            <person name="Quail M.A."/>
            <person name="Quinn J."/>
            <person name="Santos M.C."/>
            <person name="Schmitzberger F.F."/>
            <person name="Sherlock G."/>
            <person name="Shah P."/>
            <person name="Silverstein K.A."/>
            <person name="Skrzypek M.S."/>
            <person name="Soll D."/>
            <person name="Staggs R."/>
            <person name="Stansfield I."/>
            <person name="Stumpf M.P."/>
            <person name="Sudbery P.E."/>
            <person name="Srikantha T."/>
            <person name="Zeng Q."/>
            <person name="Berman J."/>
            <person name="Berriman M."/>
            <person name="Heitman J."/>
            <person name="Gow N.A."/>
            <person name="Lorenz M.C."/>
            <person name="Birren B.W."/>
            <person name="Kellis M."/>
            <person name="Cuomo C.A."/>
        </authorList>
    </citation>
    <scope>NUCLEOTIDE SEQUENCE [LARGE SCALE GENOMIC DNA]</scope>
    <source>
        <strain evidence="2">ATCC MYA-3404 / T1</strain>
    </source>
</reference>
<organism evidence="1 2">
    <name type="scientific">Candida tropicalis (strain ATCC MYA-3404 / T1)</name>
    <name type="common">Yeast</name>
    <dbReference type="NCBI Taxonomy" id="294747"/>
    <lineage>
        <taxon>Eukaryota</taxon>
        <taxon>Fungi</taxon>
        <taxon>Dikarya</taxon>
        <taxon>Ascomycota</taxon>
        <taxon>Saccharomycotina</taxon>
        <taxon>Pichiomycetes</taxon>
        <taxon>Debaryomycetaceae</taxon>
        <taxon>Candida/Lodderomyces clade</taxon>
        <taxon>Candida</taxon>
    </lineage>
</organism>
<dbReference type="KEGG" id="ctp:CTRG_02545"/>
<dbReference type="STRING" id="294747.C5M823"/>
<protein>
    <submittedName>
        <fullName evidence="1">Uncharacterized protein</fullName>
    </submittedName>
</protein>
<dbReference type="Proteomes" id="UP000002037">
    <property type="component" value="Unassembled WGS sequence"/>
</dbReference>
<gene>
    <name evidence="1" type="ORF">CTRG_02545</name>
</gene>
<dbReference type="RefSeq" id="XP_002548248.1">
    <property type="nucleotide sequence ID" value="XM_002548202.1"/>
</dbReference>
<dbReference type="OrthoDB" id="4021635at2759"/>
<keyword evidence="2" id="KW-1185">Reference proteome</keyword>
<accession>C5M823</accession>
<sequence length="232" mass="26596">MTREPYYNSDLTTIKPANTKNFSILSPDLPIITNNPNLKNAPLLNSPYKSIRKDSIEPYFNKPIKIGVLPPAILNQFTYYFHDESAIIDDDDDDDDDGSGFEYINYSGSVIAPMNVLDKVSDNYEEIFIDSKDQEEKEEEYGFKFMKNVNVPVATPSTHSHIFEINKDDLLDKANNPNVLINNRSRKLSDKLSAPDLQDLKFVNDSFEIEQRLDVKNLVRDDFINEPCSFII</sequence>
<dbReference type="GeneID" id="8299141"/>